<reference evidence="2 3" key="2">
    <citation type="submission" date="2019-11" db="EMBL/GenBank/DDBJ databases">
        <title>A de novo genome assembly of a pear dwarfing rootstock.</title>
        <authorList>
            <person name="Wang F."/>
            <person name="Wang J."/>
            <person name="Li S."/>
            <person name="Zhang Y."/>
            <person name="Fang M."/>
            <person name="Ma L."/>
            <person name="Zhao Y."/>
            <person name="Jiang S."/>
        </authorList>
    </citation>
    <scope>NUCLEOTIDE SEQUENCE [LARGE SCALE GENOMIC DNA]</scope>
    <source>
        <strain evidence="2">S2</strain>
        <tissue evidence="2">Leaf</tissue>
    </source>
</reference>
<sequence>MKIWALRRFWPSMRKPKLLEMKRKRLISSGNEEQGHSPPTKCETIGKDRISNLPDDVLHTIISLLSTREAVRTSVLSRRWRNMYAYTSNLEFDWRNVVYLPLQVMPDGTIFRRNVDYFLATLERFLACHLGTKVVSFKVLCFFPCTYVLQVNDWIDFAIGKGVEDLDLAFTCDNPPKCTGWRGFDYFPAQILLNDEESKLRRFSLRDALVVTRCEGLKGIELNATSLTSFHYKGDEIEFSFEMVPNLEEVYKQLPHVKTLAVVRGSPKTLLLLGFAFNELTCHARSRNPNLHFDMSNVAIPPYHVNNIKCYGGGRKLKL</sequence>
<name>A0A5N5F269_9ROSA</name>
<dbReference type="InterPro" id="IPR053781">
    <property type="entry name" value="F-box_AtFBL13-like"/>
</dbReference>
<evidence type="ECO:0000313" key="2">
    <source>
        <dbReference type="EMBL" id="KAB2597075.1"/>
    </source>
</evidence>
<dbReference type="Proteomes" id="UP000327157">
    <property type="component" value="Unassembled WGS sequence"/>
</dbReference>
<dbReference type="InterPro" id="IPR001810">
    <property type="entry name" value="F-box_dom"/>
</dbReference>
<comment type="caution">
    <text evidence="2">The sequence shown here is derived from an EMBL/GenBank/DDBJ whole genome shotgun (WGS) entry which is preliminary data.</text>
</comment>
<protein>
    <submittedName>
        <fullName evidence="2">F-box/LRR-repeat protein 25-like</fullName>
    </submittedName>
</protein>
<dbReference type="InterPro" id="IPR036047">
    <property type="entry name" value="F-box-like_dom_sf"/>
</dbReference>
<evidence type="ECO:0000313" key="3">
    <source>
        <dbReference type="Proteomes" id="UP000327157"/>
    </source>
</evidence>
<dbReference type="PROSITE" id="PS50181">
    <property type="entry name" value="FBOX"/>
    <property type="match status" value="1"/>
</dbReference>
<keyword evidence="3" id="KW-1185">Reference proteome</keyword>
<gene>
    <name evidence="2" type="ORF">D8674_040872</name>
</gene>
<dbReference type="EMBL" id="SMOL01000770">
    <property type="protein sequence ID" value="KAB2597075.1"/>
    <property type="molecule type" value="Genomic_DNA"/>
</dbReference>
<evidence type="ECO:0000259" key="1">
    <source>
        <dbReference type="PROSITE" id="PS50181"/>
    </source>
</evidence>
<dbReference type="AlphaFoldDB" id="A0A5N5F269"/>
<dbReference type="InterPro" id="IPR053772">
    <property type="entry name" value="At1g61320/At1g61330-like"/>
</dbReference>
<dbReference type="PANTHER" id="PTHR34145:SF28">
    <property type="entry name" value="F-BOX DOMAIN-CONTAINING PROTEIN"/>
    <property type="match status" value="1"/>
</dbReference>
<dbReference type="Pfam" id="PF00646">
    <property type="entry name" value="F-box"/>
    <property type="match status" value="1"/>
</dbReference>
<accession>A0A5N5F269</accession>
<organism evidence="2 3">
    <name type="scientific">Pyrus ussuriensis x Pyrus communis</name>
    <dbReference type="NCBI Taxonomy" id="2448454"/>
    <lineage>
        <taxon>Eukaryota</taxon>
        <taxon>Viridiplantae</taxon>
        <taxon>Streptophyta</taxon>
        <taxon>Embryophyta</taxon>
        <taxon>Tracheophyta</taxon>
        <taxon>Spermatophyta</taxon>
        <taxon>Magnoliopsida</taxon>
        <taxon>eudicotyledons</taxon>
        <taxon>Gunneridae</taxon>
        <taxon>Pentapetalae</taxon>
        <taxon>rosids</taxon>
        <taxon>fabids</taxon>
        <taxon>Rosales</taxon>
        <taxon>Rosaceae</taxon>
        <taxon>Amygdaloideae</taxon>
        <taxon>Maleae</taxon>
        <taxon>Pyrus</taxon>
    </lineage>
</organism>
<proteinExistence type="predicted"/>
<feature type="domain" description="F-box" evidence="1">
    <location>
        <begin position="47"/>
        <end position="97"/>
    </location>
</feature>
<dbReference type="PANTHER" id="PTHR34145">
    <property type="entry name" value="OS02G0105600 PROTEIN"/>
    <property type="match status" value="1"/>
</dbReference>
<dbReference type="CDD" id="cd22160">
    <property type="entry name" value="F-box_AtFBL13-like"/>
    <property type="match status" value="1"/>
</dbReference>
<dbReference type="Gene3D" id="1.20.1280.50">
    <property type="match status" value="1"/>
</dbReference>
<dbReference type="SUPFAM" id="SSF81383">
    <property type="entry name" value="F-box domain"/>
    <property type="match status" value="1"/>
</dbReference>
<reference evidence="2 3" key="1">
    <citation type="submission" date="2019-09" db="EMBL/GenBank/DDBJ databases">
        <authorList>
            <person name="Ou C."/>
        </authorList>
    </citation>
    <scope>NUCLEOTIDE SEQUENCE [LARGE SCALE GENOMIC DNA]</scope>
    <source>
        <strain evidence="2">S2</strain>
        <tissue evidence="2">Leaf</tissue>
    </source>
</reference>
<dbReference type="OrthoDB" id="1137608at2759"/>